<evidence type="ECO:0000256" key="1">
    <source>
        <dbReference type="ARBA" id="ARBA00009861"/>
    </source>
</evidence>
<evidence type="ECO:0000313" key="4">
    <source>
        <dbReference type="Proteomes" id="UP001054889"/>
    </source>
</evidence>
<reference evidence="3" key="1">
    <citation type="journal article" date="2018" name="DNA Res.">
        <title>Multiple hybrid de novo genome assembly of finger millet, an orphan allotetraploid crop.</title>
        <authorList>
            <person name="Hatakeyama M."/>
            <person name="Aluri S."/>
            <person name="Balachadran M.T."/>
            <person name="Sivarajan S.R."/>
            <person name="Patrignani A."/>
            <person name="Gruter S."/>
            <person name="Poveda L."/>
            <person name="Shimizu-Inatsugi R."/>
            <person name="Baeten J."/>
            <person name="Francoijs K.J."/>
            <person name="Nataraja K.N."/>
            <person name="Reddy Y.A.N."/>
            <person name="Phadnis S."/>
            <person name="Ravikumar R.L."/>
            <person name="Schlapbach R."/>
            <person name="Sreeman S.M."/>
            <person name="Shimizu K.K."/>
        </authorList>
    </citation>
    <scope>NUCLEOTIDE SEQUENCE</scope>
</reference>
<name>A0AAV5FRN7_ELECO</name>
<evidence type="ECO:0000313" key="3">
    <source>
        <dbReference type="EMBL" id="GJN36931.1"/>
    </source>
</evidence>
<dbReference type="EMBL" id="BQKI01000091">
    <property type="protein sequence ID" value="GJN36931.1"/>
    <property type="molecule type" value="Genomic_DNA"/>
</dbReference>
<sequence length="433" mass="47434">MSFLVTKSSPPVLVAPSEATPAGEIQLTSTDKSRMFVPFTSFHVLERPIHEPAKTIRRSLSRALVHYYPIAGRVVIIGAKGDKKEDVYLACTGEGVTFVSATANCTLTDARFLHTPLVIPLSELALRYGGRCGLSDPLLLMQVTEFTCGGYVVAVTWNHGITDAFGLAQFLQAVGEIARGLPSPSVVPVRHDHSFPDDIPQVFSAIRRKRPLITMSKQVDLAYCDFTIPRSFINRTKEEFSNRHAGGGTRPCTSFEVVTAAIWQCRTRAINAAHQGVLAPLMFTANVRKFVGVKESYYGNCVFAQLVEATSRQVANGAIVDLVRLIMDAKERIPDVLLKGFEDLELDDALVDALCGGYNMLRVSSWGRIGLDSVDFGGGRPARVVANMEKLRRPVCFPCLPCSRNSEDGANMVAFCVTEDHIHKFLAELATLQ</sequence>
<organism evidence="3 4">
    <name type="scientific">Eleusine coracana subsp. coracana</name>
    <dbReference type="NCBI Taxonomy" id="191504"/>
    <lineage>
        <taxon>Eukaryota</taxon>
        <taxon>Viridiplantae</taxon>
        <taxon>Streptophyta</taxon>
        <taxon>Embryophyta</taxon>
        <taxon>Tracheophyta</taxon>
        <taxon>Spermatophyta</taxon>
        <taxon>Magnoliopsida</taxon>
        <taxon>Liliopsida</taxon>
        <taxon>Poales</taxon>
        <taxon>Poaceae</taxon>
        <taxon>PACMAD clade</taxon>
        <taxon>Chloridoideae</taxon>
        <taxon>Cynodonteae</taxon>
        <taxon>Eleusininae</taxon>
        <taxon>Eleusine</taxon>
    </lineage>
</organism>
<dbReference type="Gene3D" id="3.30.559.10">
    <property type="entry name" value="Chloramphenicol acetyltransferase-like domain"/>
    <property type="match status" value="2"/>
</dbReference>
<dbReference type="Proteomes" id="UP001054889">
    <property type="component" value="Unassembled WGS sequence"/>
</dbReference>
<dbReference type="InterPro" id="IPR050898">
    <property type="entry name" value="Plant_acyltransferase"/>
</dbReference>
<accession>A0AAV5FRN7</accession>
<keyword evidence="4" id="KW-1185">Reference proteome</keyword>
<gene>
    <name evidence="3" type="primary">gb25835</name>
    <name evidence="2" type="synonym">gb25799</name>
    <name evidence="2" type="ORF">PR202_gb25799</name>
    <name evidence="3" type="ORF">PR202_gb25835</name>
</gene>
<dbReference type="Pfam" id="PF02458">
    <property type="entry name" value="Transferase"/>
    <property type="match status" value="1"/>
</dbReference>
<dbReference type="PANTHER" id="PTHR31147">
    <property type="entry name" value="ACYL TRANSFERASE 4"/>
    <property type="match status" value="1"/>
</dbReference>
<dbReference type="GO" id="GO:0016747">
    <property type="term" value="F:acyltransferase activity, transferring groups other than amino-acyl groups"/>
    <property type="evidence" value="ECO:0007669"/>
    <property type="project" value="UniProtKB-ARBA"/>
</dbReference>
<comment type="similarity">
    <text evidence="1">Belongs to the plant acyltransferase family.</text>
</comment>
<dbReference type="InterPro" id="IPR023213">
    <property type="entry name" value="CAT-like_dom_sf"/>
</dbReference>
<protein>
    <submittedName>
        <fullName evidence="3">Uncharacterized protein</fullName>
    </submittedName>
</protein>
<reference evidence="3" key="2">
    <citation type="submission" date="2021-12" db="EMBL/GenBank/DDBJ databases">
        <title>Resequencing data analysis of finger millet.</title>
        <authorList>
            <person name="Hatakeyama M."/>
            <person name="Aluri S."/>
            <person name="Balachadran M.T."/>
            <person name="Sivarajan S.R."/>
            <person name="Poveda L."/>
            <person name="Shimizu-Inatsugi R."/>
            <person name="Schlapbach R."/>
            <person name="Sreeman S.M."/>
            <person name="Shimizu K.K."/>
        </authorList>
    </citation>
    <scope>NUCLEOTIDE SEQUENCE</scope>
</reference>
<evidence type="ECO:0000313" key="2">
    <source>
        <dbReference type="EMBL" id="GJN36898.1"/>
    </source>
</evidence>
<proteinExistence type="inferred from homology"/>
<dbReference type="AlphaFoldDB" id="A0AAV5FRN7"/>
<dbReference type="EMBL" id="BQKI01000091">
    <property type="protein sequence ID" value="GJN36898.1"/>
    <property type="molecule type" value="Genomic_DNA"/>
</dbReference>
<comment type="caution">
    <text evidence="3">The sequence shown here is derived from an EMBL/GenBank/DDBJ whole genome shotgun (WGS) entry which is preliminary data.</text>
</comment>
<dbReference type="PANTHER" id="PTHR31147:SF26">
    <property type="entry name" value="OS06G0699100 PROTEIN"/>
    <property type="match status" value="1"/>
</dbReference>